<comment type="caution">
    <text evidence="1">The sequence shown here is derived from an EMBL/GenBank/DDBJ whole genome shotgun (WGS) entry which is preliminary data.</text>
</comment>
<sequence length="830" mass="83345">MALFGRRVGLGRAIWVEDGGGEGIVELLEAGIIAQNTAVYRWQHVASPPKISKCPPLAVGRWPGQGRQKTGGGSGSSDDKRVGPWPPSQTGGIPGGQGGQPGFPSGGPWSPFSAGGQPGSPSNSPWSPSQSAGGQPGSPSAGSWPGSEPNPSTSPCDEGESGPQATGQFPPFQTPGGPNGASPPGSPSSGPWSPFSAGGQPGSPSNGPWSPPFQPTGPQLGSPSSGPWPGSNNPGGSLANTSPCTDGGAGASISPAASNTEGSPFPIITLTLSELPIEPSNAGNGGNGGSPFPPATQSNSANANSGSSPTPAGQGSPSISQGSPSGGQGSPSGGPSEPSGDSAPSAGRVIQLRPPQAVAMEHLCGAANSDPSSGTTSALPLSGTPGAEASGSQSPVSTGPSRGPFSSVPSSGWNFSTSASGEDPVSESTATPAGGPNPIETTSCSDSTTEPSESASLSPALTSSGGASTITSPSESLSSPAGGSDSETPAGCLSMTTMVISTMTFSWCDQVASSTPVGVSTTGQASIQNSGSAATNHLSPTPPPGGYEFGSPSVNRRSPSTVNISKNSVMHVPSTMATVVLPSRSSGDNLVLSKGPYCGAAHDQNLRTQDFDDLPPDNMKPGENPKPVPIFSPYHRFYYSGGFTVLRTTPKSRFKPSSGSLMLQFTPSSISNTSEQGIPPDTADIGIGPQKLTSCFSFNFTRIGIGCDSDGTPCSFAFTGFKYDRFKQTAVTVASQNLSIPACLATENCVLTPITVSGFDDLTSITIKAEVNGRPTIWWADDLAFGWFKGTCESAICRSSVPDGIGKPGWTVTGRRAASRVMKLLGARGW</sequence>
<protein>
    <submittedName>
        <fullName evidence="1">Uncharacterized protein</fullName>
    </submittedName>
</protein>
<proteinExistence type="predicted"/>
<keyword evidence="2" id="KW-1185">Reference proteome</keyword>
<reference evidence="1" key="1">
    <citation type="submission" date="2022-10" db="EMBL/GenBank/DDBJ databases">
        <title>Genome Sequence of Xylaria curta.</title>
        <authorList>
            <person name="Buettner E."/>
        </authorList>
    </citation>
    <scope>NUCLEOTIDE SEQUENCE</scope>
    <source>
        <strain evidence="1">Babe10</strain>
    </source>
</reference>
<evidence type="ECO:0000313" key="1">
    <source>
        <dbReference type="EMBL" id="KAJ2972962.1"/>
    </source>
</evidence>
<dbReference type="EMBL" id="JAPDGR010003050">
    <property type="protein sequence ID" value="KAJ2972962.1"/>
    <property type="molecule type" value="Genomic_DNA"/>
</dbReference>
<accession>A0ACC1N229</accession>
<organism evidence="1 2">
    <name type="scientific">Xylaria curta</name>
    <dbReference type="NCBI Taxonomy" id="42375"/>
    <lineage>
        <taxon>Eukaryota</taxon>
        <taxon>Fungi</taxon>
        <taxon>Dikarya</taxon>
        <taxon>Ascomycota</taxon>
        <taxon>Pezizomycotina</taxon>
        <taxon>Sordariomycetes</taxon>
        <taxon>Xylariomycetidae</taxon>
        <taxon>Xylariales</taxon>
        <taxon>Xylariaceae</taxon>
        <taxon>Xylaria</taxon>
    </lineage>
</organism>
<name>A0ACC1N229_9PEZI</name>
<gene>
    <name evidence="1" type="ORF">NUW58_g9063</name>
</gene>
<evidence type="ECO:0000313" key="2">
    <source>
        <dbReference type="Proteomes" id="UP001143856"/>
    </source>
</evidence>
<dbReference type="Proteomes" id="UP001143856">
    <property type="component" value="Unassembled WGS sequence"/>
</dbReference>